<keyword evidence="8" id="KW-1185">Reference proteome</keyword>
<dbReference type="RefSeq" id="WP_017712244.1">
    <property type="nucleotide sequence ID" value="NZ_KB235936.1"/>
</dbReference>
<comment type="similarity">
    <text evidence="2 6">Belongs to the 4-toluene sulfonate uptake permease (TSUP) (TC 2.A.102) family.</text>
</comment>
<evidence type="ECO:0000313" key="7">
    <source>
        <dbReference type="EMBL" id="KKI98748.1"/>
    </source>
</evidence>
<comment type="subcellular location">
    <subcellularLocation>
        <location evidence="6">Cell membrane</location>
        <topology evidence="6">Multi-pass membrane protein</topology>
    </subcellularLocation>
    <subcellularLocation>
        <location evidence="1">Membrane</location>
        <topology evidence="1">Multi-pass membrane protein</topology>
    </subcellularLocation>
</comment>
<dbReference type="Proteomes" id="UP000034681">
    <property type="component" value="Unassembled WGS sequence"/>
</dbReference>
<feature type="transmembrane region" description="Helical" evidence="6">
    <location>
        <begin position="6"/>
        <end position="37"/>
    </location>
</feature>
<feature type="transmembrane region" description="Helical" evidence="6">
    <location>
        <begin position="70"/>
        <end position="88"/>
    </location>
</feature>
<dbReference type="PANTHER" id="PTHR43701:SF2">
    <property type="entry name" value="MEMBRANE TRANSPORTER PROTEIN YJNA-RELATED"/>
    <property type="match status" value="1"/>
</dbReference>
<dbReference type="InterPro" id="IPR002781">
    <property type="entry name" value="TM_pro_TauE-like"/>
</dbReference>
<evidence type="ECO:0000313" key="8">
    <source>
        <dbReference type="Proteomes" id="UP000034681"/>
    </source>
</evidence>
<feature type="transmembrane region" description="Helical" evidence="6">
    <location>
        <begin position="220"/>
        <end position="240"/>
    </location>
</feature>
<keyword evidence="4 6" id="KW-1133">Transmembrane helix</keyword>
<organism evidence="7 8">
    <name type="scientific">Prochlorothrix hollandica PCC 9006 = CALU 1027</name>
    <dbReference type="NCBI Taxonomy" id="317619"/>
    <lineage>
        <taxon>Bacteria</taxon>
        <taxon>Bacillati</taxon>
        <taxon>Cyanobacteriota</taxon>
        <taxon>Cyanophyceae</taxon>
        <taxon>Prochlorotrichales</taxon>
        <taxon>Prochlorotrichaceae</taxon>
        <taxon>Prochlorothrix</taxon>
    </lineage>
</organism>
<feature type="transmembrane region" description="Helical" evidence="6">
    <location>
        <begin position="100"/>
        <end position="118"/>
    </location>
</feature>
<keyword evidence="3 6" id="KW-0812">Transmembrane</keyword>
<reference evidence="7" key="1">
    <citation type="submission" date="2012-04" db="EMBL/GenBank/DDBJ databases">
        <authorList>
            <person name="Borisov I.G."/>
            <person name="Ivanikova N.V."/>
            <person name="Pinevich A.V."/>
        </authorList>
    </citation>
    <scope>NUCLEOTIDE SEQUENCE</scope>
    <source>
        <strain evidence="7">CALU 1027</strain>
    </source>
</reference>
<dbReference type="PANTHER" id="PTHR43701">
    <property type="entry name" value="MEMBRANE TRANSPORTER PROTEIN MJ0441-RELATED"/>
    <property type="match status" value="1"/>
</dbReference>
<dbReference type="OrthoDB" id="528320at2"/>
<protein>
    <recommendedName>
        <fullName evidence="6">Probable membrane transporter protein</fullName>
    </recommendedName>
</protein>
<dbReference type="eggNOG" id="COG0730">
    <property type="taxonomic scope" value="Bacteria"/>
</dbReference>
<dbReference type="InterPro" id="IPR051598">
    <property type="entry name" value="TSUP/Inactive_protease-like"/>
</dbReference>
<name>A0A0M2PVQ0_PROHO</name>
<evidence type="ECO:0000256" key="3">
    <source>
        <dbReference type="ARBA" id="ARBA00022692"/>
    </source>
</evidence>
<keyword evidence="5 6" id="KW-0472">Membrane</keyword>
<evidence type="ECO:0000256" key="5">
    <source>
        <dbReference type="ARBA" id="ARBA00023136"/>
    </source>
</evidence>
<gene>
    <name evidence="7" type="ORF">PROH_18125</name>
</gene>
<dbReference type="EMBL" id="AJTX02000007">
    <property type="protein sequence ID" value="KKI98748.1"/>
    <property type="molecule type" value="Genomic_DNA"/>
</dbReference>
<proteinExistence type="inferred from homology"/>
<feature type="transmembrane region" description="Helical" evidence="6">
    <location>
        <begin position="193"/>
        <end position="214"/>
    </location>
</feature>
<evidence type="ECO:0000256" key="1">
    <source>
        <dbReference type="ARBA" id="ARBA00004141"/>
    </source>
</evidence>
<accession>A0A0M2PVQ0</accession>
<keyword evidence="6" id="KW-1003">Cell membrane</keyword>
<dbReference type="STRING" id="317619.GCA_000332315_01758"/>
<comment type="caution">
    <text evidence="7">The sequence shown here is derived from an EMBL/GenBank/DDBJ whole genome shotgun (WGS) entry which is preliminary data.</text>
</comment>
<dbReference type="AlphaFoldDB" id="A0A0M2PVQ0"/>
<dbReference type="GO" id="GO:0005886">
    <property type="term" value="C:plasma membrane"/>
    <property type="evidence" value="ECO:0007669"/>
    <property type="project" value="UniProtKB-SubCell"/>
</dbReference>
<evidence type="ECO:0000256" key="4">
    <source>
        <dbReference type="ARBA" id="ARBA00022989"/>
    </source>
</evidence>
<feature type="transmembrane region" description="Helical" evidence="6">
    <location>
        <begin position="161"/>
        <end position="186"/>
    </location>
</feature>
<evidence type="ECO:0000256" key="6">
    <source>
        <dbReference type="RuleBase" id="RU363041"/>
    </source>
</evidence>
<sequence length="268" mass="27643">MLATIVGHILAIGIGLSLGLIGGGGSILAVPILMYVLGLSPKTAIAVSLIVVGVVSALGAIPHWRRGHVNLPLALQFIPLAMVGAWGGSQIARLPQVSEGVQLLAFATVMVVASVLMIRKGQRPSAQSAETLAQPQAARRSSSRKVPNPIWQKVLVPLEGLGVGIVTGFVGVGGGFLIIPALVLVGGVAMQEAIGTSLVIIAANSTAGFMGYVHQVTLDWGLIASFTLAASGGTFLGAYLNRFLRAEQLQKGFGYFVLAVAILVLIKQ</sequence>
<dbReference type="Pfam" id="PF01925">
    <property type="entry name" value="TauE"/>
    <property type="match status" value="1"/>
</dbReference>
<feature type="transmembrane region" description="Helical" evidence="6">
    <location>
        <begin position="252"/>
        <end position="267"/>
    </location>
</feature>
<feature type="transmembrane region" description="Helical" evidence="6">
    <location>
        <begin position="44"/>
        <end position="64"/>
    </location>
</feature>
<evidence type="ECO:0000256" key="2">
    <source>
        <dbReference type="ARBA" id="ARBA00009142"/>
    </source>
</evidence>